<gene>
    <name evidence="1" type="ORF">Amon02_000920900</name>
</gene>
<dbReference type="Proteomes" id="UP001165064">
    <property type="component" value="Unassembled WGS sequence"/>
</dbReference>
<comment type="caution">
    <text evidence="1">The sequence shown here is derived from an EMBL/GenBank/DDBJ whole genome shotgun (WGS) entry which is preliminary data.</text>
</comment>
<evidence type="ECO:0000313" key="1">
    <source>
        <dbReference type="EMBL" id="GME92967.1"/>
    </source>
</evidence>
<protein>
    <submittedName>
        <fullName evidence="1">Unnamed protein product</fullName>
    </submittedName>
</protein>
<evidence type="ECO:0000313" key="2">
    <source>
        <dbReference type="Proteomes" id="UP001165064"/>
    </source>
</evidence>
<dbReference type="EMBL" id="BSXS01008572">
    <property type="protein sequence ID" value="GME92967.1"/>
    <property type="molecule type" value="Genomic_DNA"/>
</dbReference>
<name>A0ACB5TR42_AMBMO</name>
<sequence length="131" mass="14170">MFLPLTILQQLVKRDSDDDCKGANRDSQMCQTGTKTSTTTIVLAVVLPVCALGIGLGIMGWQGYKRNKKEVLNDVDDDNADYIGDISVVPEPDLAPPGKAALKDGGLYYNPSANNSSVNPFTDPKEKRQLV</sequence>
<organism evidence="1 2">
    <name type="scientific">Ambrosiozyma monospora</name>
    <name type="common">Yeast</name>
    <name type="synonym">Endomycopsis monosporus</name>
    <dbReference type="NCBI Taxonomy" id="43982"/>
    <lineage>
        <taxon>Eukaryota</taxon>
        <taxon>Fungi</taxon>
        <taxon>Dikarya</taxon>
        <taxon>Ascomycota</taxon>
        <taxon>Saccharomycotina</taxon>
        <taxon>Pichiomycetes</taxon>
        <taxon>Pichiales</taxon>
        <taxon>Pichiaceae</taxon>
        <taxon>Ambrosiozyma</taxon>
    </lineage>
</organism>
<keyword evidence="2" id="KW-1185">Reference proteome</keyword>
<accession>A0ACB5TR42</accession>
<reference evidence="1" key="1">
    <citation type="submission" date="2023-04" db="EMBL/GenBank/DDBJ databases">
        <title>Ambrosiozyma monospora NBRC 10751.</title>
        <authorList>
            <person name="Ichikawa N."/>
            <person name="Sato H."/>
            <person name="Tonouchi N."/>
        </authorList>
    </citation>
    <scope>NUCLEOTIDE SEQUENCE</scope>
    <source>
        <strain evidence="1">NBRC 10751</strain>
    </source>
</reference>
<proteinExistence type="predicted"/>